<comment type="caution">
    <text evidence="1">The sequence shown here is derived from an EMBL/GenBank/DDBJ whole genome shotgun (WGS) entry which is preliminary data.</text>
</comment>
<dbReference type="Proteomes" id="UP000297385">
    <property type="component" value="Unassembled WGS sequence"/>
</dbReference>
<accession>A0A4Y8MVP5</accession>
<dbReference type="RefSeq" id="WP_134464449.1">
    <property type="nucleotide sequence ID" value="NZ_JBHMFL010000142.1"/>
</dbReference>
<protein>
    <submittedName>
        <fullName evidence="1">Uncharacterized protein</fullName>
    </submittedName>
</protein>
<organism evidence="1 2">
    <name type="scientific">Paraburkholderia dipogonis</name>
    <dbReference type="NCBI Taxonomy" id="1211383"/>
    <lineage>
        <taxon>Bacteria</taxon>
        <taxon>Pseudomonadati</taxon>
        <taxon>Pseudomonadota</taxon>
        <taxon>Betaproteobacteria</taxon>
        <taxon>Burkholderiales</taxon>
        <taxon>Burkholderiaceae</taxon>
        <taxon>Paraburkholderia</taxon>
    </lineage>
</organism>
<reference evidence="1 2" key="1">
    <citation type="submission" date="2019-03" db="EMBL/GenBank/DDBJ databases">
        <title>Complete Genome Sequence of Paraburkholderia dipogonis ICMP 19430T, a Nitrogen-fixing Symbiont of the South African Invasive Legume Dipogon lignosus in New Zealand.</title>
        <authorList>
            <person name="De Meyer S.E."/>
        </authorList>
    </citation>
    <scope>NUCLEOTIDE SEQUENCE [LARGE SCALE GENOMIC DNA]</scope>
    <source>
        <strain evidence="1 2">ICMP 19430</strain>
    </source>
</reference>
<gene>
    <name evidence="1" type="ORF">E2553_32675</name>
</gene>
<name>A0A4Y8MVP5_9BURK</name>
<dbReference type="GeneID" id="97309782"/>
<evidence type="ECO:0000313" key="2">
    <source>
        <dbReference type="Proteomes" id="UP000297385"/>
    </source>
</evidence>
<dbReference type="EMBL" id="SNVI01000002">
    <property type="protein sequence ID" value="TFE41425.1"/>
    <property type="molecule type" value="Genomic_DNA"/>
</dbReference>
<sequence>MCCAIVALTMTLLASWRSMSGSLAGRIGRLRRIAIAVVAIGAAAGSAMAADQFAVAGDGQQSSLIARLGSMPICGHFIR</sequence>
<evidence type="ECO:0000313" key="1">
    <source>
        <dbReference type="EMBL" id="TFE41425.1"/>
    </source>
</evidence>
<proteinExistence type="predicted"/>
<dbReference type="AlphaFoldDB" id="A0A4Y8MVP5"/>